<organism evidence="2 3">
    <name type="scientific">[Torrubiella] hemipterigena</name>
    <dbReference type="NCBI Taxonomy" id="1531966"/>
    <lineage>
        <taxon>Eukaryota</taxon>
        <taxon>Fungi</taxon>
        <taxon>Dikarya</taxon>
        <taxon>Ascomycota</taxon>
        <taxon>Pezizomycotina</taxon>
        <taxon>Sordariomycetes</taxon>
        <taxon>Hypocreomycetidae</taxon>
        <taxon>Hypocreales</taxon>
        <taxon>Clavicipitaceae</taxon>
        <taxon>Clavicipitaceae incertae sedis</taxon>
        <taxon>'Torrubiella' clade</taxon>
    </lineage>
</organism>
<keyword evidence="1" id="KW-0732">Signal</keyword>
<feature type="signal peptide" evidence="1">
    <location>
        <begin position="1"/>
        <end position="21"/>
    </location>
</feature>
<proteinExistence type="predicted"/>
<evidence type="ECO:0000313" key="3">
    <source>
        <dbReference type="Proteomes" id="UP000039046"/>
    </source>
</evidence>
<sequence length="252" mass="27407">MRVTSVLTGVVLPLAVYGGLAKSKAPAEKRYLPRSNETDSHGSMETAVVTELQLAESSSSLESSTSTATTETVTQLVVMAPTRSAHATANVETVTQLLMTEVKTDSPSATITSMTATESKAPDHMWHGTMPSNVEHGFQEDSIDFKWCKAHNDTASCGAKKLLSGVCYDLEVFAEGLSNNIELVSVRGGQCVLWEKYDCRGKHSRTFRGREVVAHDLCLRQNWNTKATSIKCCFGPPGSRFCDVKKPPKCKD</sequence>
<name>A0A0A1TJ86_9HYPO</name>
<reference evidence="2 3" key="1">
    <citation type="journal article" date="2015" name="Genome Announc.">
        <title>Draft Genome Sequence and Gene Annotation of the Entomopathogenic Fungus Verticillium hemipterigenum.</title>
        <authorList>
            <person name="Horn F."/>
            <person name="Habel A."/>
            <person name="Scharf D.H."/>
            <person name="Dworschak J."/>
            <person name="Brakhage A.A."/>
            <person name="Guthke R."/>
            <person name="Hertweck C."/>
            <person name="Linde J."/>
        </authorList>
    </citation>
    <scope>NUCLEOTIDE SEQUENCE [LARGE SCALE GENOMIC DNA]</scope>
</reference>
<gene>
    <name evidence="2" type="ORF">VHEMI05651</name>
</gene>
<feature type="chain" id="PRO_5001990295" description="Cyanovirin-N domain-containing protein" evidence="1">
    <location>
        <begin position="22"/>
        <end position="252"/>
    </location>
</feature>
<evidence type="ECO:0000313" key="2">
    <source>
        <dbReference type="EMBL" id="CEJ89827.1"/>
    </source>
</evidence>
<protein>
    <recommendedName>
        <fullName evidence="4">Cyanovirin-N domain-containing protein</fullName>
    </recommendedName>
</protein>
<dbReference type="Proteomes" id="UP000039046">
    <property type="component" value="Unassembled WGS sequence"/>
</dbReference>
<evidence type="ECO:0000256" key="1">
    <source>
        <dbReference type="SAM" id="SignalP"/>
    </source>
</evidence>
<dbReference type="OrthoDB" id="5084295at2759"/>
<dbReference type="AlphaFoldDB" id="A0A0A1TJ86"/>
<dbReference type="EMBL" id="CDHN01000003">
    <property type="protein sequence ID" value="CEJ89827.1"/>
    <property type="molecule type" value="Genomic_DNA"/>
</dbReference>
<accession>A0A0A1TJ86</accession>
<dbReference type="HOGENOM" id="CLU_1103417_0_0_1"/>
<evidence type="ECO:0008006" key="4">
    <source>
        <dbReference type="Google" id="ProtNLM"/>
    </source>
</evidence>
<keyword evidence="3" id="KW-1185">Reference proteome</keyword>